<protein>
    <submittedName>
        <fullName evidence="6">Rieske iron-sulfur protein</fullName>
    </submittedName>
</protein>
<evidence type="ECO:0000259" key="5">
    <source>
        <dbReference type="PROSITE" id="PS51296"/>
    </source>
</evidence>
<accession>A0ABQ3GVT6</accession>
<evidence type="ECO:0000256" key="1">
    <source>
        <dbReference type="ARBA" id="ARBA00022714"/>
    </source>
</evidence>
<keyword evidence="7" id="KW-1185">Reference proteome</keyword>
<dbReference type="CDD" id="cd03467">
    <property type="entry name" value="Rieske"/>
    <property type="match status" value="1"/>
</dbReference>
<keyword evidence="1" id="KW-0001">2Fe-2S</keyword>
<sequence>MGEQAAAPICRSDELVDGGLGVRFSLDRDGATRSAFVVRHDGKVYAYENACAHIPVELDYRDGEFFDLSRRYLVCATHGAYYAPETGVCLGGPCPGRRLNAIAVNERDGAVWLSASDPANHH</sequence>
<keyword evidence="3" id="KW-0408">Iron</keyword>
<evidence type="ECO:0000313" key="6">
    <source>
        <dbReference type="EMBL" id="GHD56059.1"/>
    </source>
</evidence>
<proteinExistence type="predicted"/>
<dbReference type="Pfam" id="PF00355">
    <property type="entry name" value="Rieske"/>
    <property type="match status" value="1"/>
</dbReference>
<dbReference type="InterPro" id="IPR036922">
    <property type="entry name" value="Rieske_2Fe-2S_sf"/>
</dbReference>
<feature type="domain" description="Rieske" evidence="5">
    <location>
        <begin position="6"/>
        <end position="113"/>
    </location>
</feature>
<evidence type="ECO:0000256" key="2">
    <source>
        <dbReference type="ARBA" id="ARBA00022723"/>
    </source>
</evidence>
<dbReference type="InterPro" id="IPR017941">
    <property type="entry name" value="Rieske_2Fe-2S"/>
</dbReference>
<evidence type="ECO:0000256" key="3">
    <source>
        <dbReference type="ARBA" id="ARBA00023004"/>
    </source>
</evidence>
<reference evidence="7" key="1">
    <citation type="journal article" date="2019" name="Int. J. Syst. Evol. Microbiol.">
        <title>The Global Catalogue of Microorganisms (GCM) 10K type strain sequencing project: providing services to taxonomists for standard genome sequencing and annotation.</title>
        <authorList>
            <consortium name="The Broad Institute Genomics Platform"/>
            <consortium name="The Broad Institute Genome Sequencing Center for Infectious Disease"/>
            <person name="Wu L."/>
            <person name="Ma J."/>
        </authorList>
    </citation>
    <scope>NUCLEOTIDE SEQUENCE [LARGE SCALE GENOMIC DNA]</scope>
    <source>
        <strain evidence="7">KCTC 23701</strain>
    </source>
</reference>
<dbReference type="EMBL" id="BMYO01000001">
    <property type="protein sequence ID" value="GHD56059.1"/>
    <property type="molecule type" value="Genomic_DNA"/>
</dbReference>
<dbReference type="Proteomes" id="UP000604737">
    <property type="component" value="Unassembled WGS sequence"/>
</dbReference>
<dbReference type="PANTHER" id="PTHR40261">
    <property type="match status" value="1"/>
</dbReference>
<dbReference type="Gene3D" id="2.102.10.10">
    <property type="entry name" value="Rieske [2Fe-2S] iron-sulphur domain"/>
    <property type="match status" value="1"/>
</dbReference>
<evidence type="ECO:0000313" key="7">
    <source>
        <dbReference type="Proteomes" id="UP000604737"/>
    </source>
</evidence>
<dbReference type="RefSeq" id="WP_189458327.1">
    <property type="nucleotide sequence ID" value="NZ_BMYO01000001.1"/>
</dbReference>
<name>A0ABQ3GVT6_9NEIS</name>
<dbReference type="PANTHER" id="PTHR40261:SF1">
    <property type="entry name" value="RIESKE DOMAIN-CONTAINING PROTEIN"/>
    <property type="match status" value="1"/>
</dbReference>
<evidence type="ECO:0000256" key="4">
    <source>
        <dbReference type="ARBA" id="ARBA00023014"/>
    </source>
</evidence>
<organism evidence="6 7">
    <name type="scientific">Jeongeupia chitinilytica</name>
    <dbReference type="NCBI Taxonomy" id="1041641"/>
    <lineage>
        <taxon>Bacteria</taxon>
        <taxon>Pseudomonadati</taxon>
        <taxon>Pseudomonadota</taxon>
        <taxon>Betaproteobacteria</taxon>
        <taxon>Neisseriales</taxon>
        <taxon>Chitinibacteraceae</taxon>
        <taxon>Jeongeupia</taxon>
    </lineage>
</organism>
<dbReference type="PROSITE" id="PS51296">
    <property type="entry name" value="RIESKE"/>
    <property type="match status" value="1"/>
</dbReference>
<keyword evidence="2" id="KW-0479">Metal-binding</keyword>
<dbReference type="SUPFAM" id="SSF50022">
    <property type="entry name" value="ISP domain"/>
    <property type="match status" value="1"/>
</dbReference>
<comment type="caution">
    <text evidence="6">The sequence shown here is derived from an EMBL/GenBank/DDBJ whole genome shotgun (WGS) entry which is preliminary data.</text>
</comment>
<keyword evidence="4" id="KW-0411">Iron-sulfur</keyword>
<gene>
    <name evidence="6" type="ORF">GCM10007350_02450</name>
</gene>